<keyword evidence="2" id="KW-1185">Reference proteome</keyword>
<sequence>MSSSSARAPKIIFRIQIGAEGRIGRGKIELLGHIRETGSISAAGRAMDMSYRRAWLLVDEMNRLFREPVVASQRGGKQGGGAVVTPFGEALLARYRSMEATMATAVADDLGWIRANLAED</sequence>
<proteinExistence type="predicted"/>
<dbReference type="PANTHER" id="PTHR30432">
    <property type="entry name" value="TRANSCRIPTIONAL REGULATOR MODE"/>
    <property type="match status" value="1"/>
</dbReference>
<dbReference type="InterPro" id="IPR036388">
    <property type="entry name" value="WH-like_DNA-bd_sf"/>
</dbReference>
<dbReference type="SUPFAM" id="SSF46785">
    <property type="entry name" value="Winged helix' DNA-binding domain"/>
    <property type="match status" value="1"/>
</dbReference>
<protein>
    <submittedName>
        <fullName evidence="1">Winged helix-turn-helix domain-containing protein</fullName>
    </submittedName>
</protein>
<name>A0ABV7DFQ4_9HYPH</name>
<reference evidence="2" key="1">
    <citation type="journal article" date="2019" name="Int. J. Syst. Evol. Microbiol.">
        <title>The Global Catalogue of Microorganisms (GCM) 10K type strain sequencing project: providing services to taxonomists for standard genome sequencing and annotation.</title>
        <authorList>
            <consortium name="The Broad Institute Genomics Platform"/>
            <consortium name="The Broad Institute Genome Sequencing Center for Infectious Disease"/>
            <person name="Wu L."/>
            <person name="Ma J."/>
        </authorList>
    </citation>
    <scope>NUCLEOTIDE SEQUENCE [LARGE SCALE GENOMIC DNA]</scope>
    <source>
        <strain evidence="2">KCTC 52677</strain>
    </source>
</reference>
<dbReference type="InterPro" id="IPR051815">
    <property type="entry name" value="Molybdate_resp_trans_reg"/>
</dbReference>
<dbReference type="EMBL" id="JBHRSP010000015">
    <property type="protein sequence ID" value="MFC3073132.1"/>
    <property type="molecule type" value="Genomic_DNA"/>
</dbReference>
<dbReference type="PANTHER" id="PTHR30432:SF1">
    <property type="entry name" value="DNA-BINDING TRANSCRIPTIONAL DUAL REGULATOR MODE"/>
    <property type="match status" value="1"/>
</dbReference>
<organism evidence="1 2">
    <name type="scientific">Shinella pollutisoli</name>
    <dbReference type="NCBI Taxonomy" id="2250594"/>
    <lineage>
        <taxon>Bacteria</taxon>
        <taxon>Pseudomonadati</taxon>
        <taxon>Pseudomonadota</taxon>
        <taxon>Alphaproteobacteria</taxon>
        <taxon>Hyphomicrobiales</taxon>
        <taxon>Rhizobiaceae</taxon>
        <taxon>Shinella</taxon>
    </lineage>
</organism>
<evidence type="ECO:0000313" key="1">
    <source>
        <dbReference type="EMBL" id="MFC3073132.1"/>
    </source>
</evidence>
<dbReference type="RefSeq" id="WP_257310901.1">
    <property type="nucleotide sequence ID" value="NZ_JANFDG010000001.1"/>
</dbReference>
<comment type="caution">
    <text evidence="1">The sequence shown here is derived from an EMBL/GenBank/DDBJ whole genome shotgun (WGS) entry which is preliminary data.</text>
</comment>
<evidence type="ECO:0000313" key="2">
    <source>
        <dbReference type="Proteomes" id="UP001595377"/>
    </source>
</evidence>
<dbReference type="InterPro" id="IPR036390">
    <property type="entry name" value="WH_DNA-bd_sf"/>
</dbReference>
<dbReference type="Gene3D" id="1.10.10.10">
    <property type="entry name" value="Winged helix-like DNA-binding domain superfamily/Winged helix DNA-binding domain"/>
    <property type="match status" value="1"/>
</dbReference>
<accession>A0ABV7DFQ4</accession>
<dbReference type="Proteomes" id="UP001595377">
    <property type="component" value="Unassembled WGS sequence"/>
</dbReference>
<gene>
    <name evidence="1" type="ORF">ACFOHH_08470</name>
</gene>